<gene>
    <name evidence="1" type="ORF">DPMN_153667</name>
</gene>
<reference evidence="1" key="2">
    <citation type="submission" date="2020-11" db="EMBL/GenBank/DDBJ databases">
        <authorList>
            <person name="McCartney M.A."/>
            <person name="Auch B."/>
            <person name="Kono T."/>
            <person name="Mallez S."/>
            <person name="Becker A."/>
            <person name="Gohl D.M."/>
            <person name="Silverstein K.A.T."/>
            <person name="Koren S."/>
            <person name="Bechman K.B."/>
            <person name="Herman A."/>
            <person name="Abrahante J.E."/>
            <person name="Garbe J."/>
        </authorList>
    </citation>
    <scope>NUCLEOTIDE SEQUENCE</scope>
    <source>
        <strain evidence="1">Duluth1</strain>
        <tissue evidence="1">Whole animal</tissue>
    </source>
</reference>
<keyword evidence="2" id="KW-1185">Reference proteome</keyword>
<dbReference type="Proteomes" id="UP000828390">
    <property type="component" value="Unassembled WGS sequence"/>
</dbReference>
<reference evidence="1" key="1">
    <citation type="journal article" date="2019" name="bioRxiv">
        <title>The Genome of the Zebra Mussel, Dreissena polymorpha: A Resource for Invasive Species Research.</title>
        <authorList>
            <person name="McCartney M.A."/>
            <person name="Auch B."/>
            <person name="Kono T."/>
            <person name="Mallez S."/>
            <person name="Zhang Y."/>
            <person name="Obille A."/>
            <person name="Becker A."/>
            <person name="Abrahante J.E."/>
            <person name="Garbe J."/>
            <person name="Badalamenti J.P."/>
            <person name="Herman A."/>
            <person name="Mangelson H."/>
            <person name="Liachko I."/>
            <person name="Sullivan S."/>
            <person name="Sone E.D."/>
            <person name="Koren S."/>
            <person name="Silverstein K.A.T."/>
            <person name="Beckman K.B."/>
            <person name="Gohl D.M."/>
        </authorList>
    </citation>
    <scope>NUCLEOTIDE SEQUENCE</scope>
    <source>
        <strain evidence="1">Duluth1</strain>
        <tissue evidence="1">Whole animal</tissue>
    </source>
</reference>
<proteinExistence type="predicted"/>
<dbReference type="AlphaFoldDB" id="A0A9D4FQC6"/>
<dbReference type="EMBL" id="JAIWYP010000007">
    <property type="protein sequence ID" value="KAH3800042.1"/>
    <property type="molecule type" value="Genomic_DNA"/>
</dbReference>
<accession>A0A9D4FQC6</accession>
<sequence length="123" mass="13629">MPEFVNLGDEDKLIYILSNNDIVKLTSVSNWTARVATEARVTRRFSHLYIFPFRGELLLAALQIQLSPPPSSRTASTLLGSLSFPRCSGLVDRCLSSSVRWPEPARGPVCRGTGTVGQRDYQC</sequence>
<evidence type="ECO:0000313" key="1">
    <source>
        <dbReference type="EMBL" id="KAH3800042.1"/>
    </source>
</evidence>
<comment type="caution">
    <text evidence="1">The sequence shown here is derived from an EMBL/GenBank/DDBJ whole genome shotgun (WGS) entry which is preliminary data.</text>
</comment>
<organism evidence="1 2">
    <name type="scientific">Dreissena polymorpha</name>
    <name type="common">Zebra mussel</name>
    <name type="synonym">Mytilus polymorpha</name>
    <dbReference type="NCBI Taxonomy" id="45954"/>
    <lineage>
        <taxon>Eukaryota</taxon>
        <taxon>Metazoa</taxon>
        <taxon>Spiralia</taxon>
        <taxon>Lophotrochozoa</taxon>
        <taxon>Mollusca</taxon>
        <taxon>Bivalvia</taxon>
        <taxon>Autobranchia</taxon>
        <taxon>Heteroconchia</taxon>
        <taxon>Euheterodonta</taxon>
        <taxon>Imparidentia</taxon>
        <taxon>Neoheterodontei</taxon>
        <taxon>Myida</taxon>
        <taxon>Dreissenoidea</taxon>
        <taxon>Dreissenidae</taxon>
        <taxon>Dreissena</taxon>
    </lineage>
</organism>
<protein>
    <submittedName>
        <fullName evidence="1">Uncharacterized protein</fullName>
    </submittedName>
</protein>
<name>A0A9D4FQC6_DREPO</name>
<evidence type="ECO:0000313" key="2">
    <source>
        <dbReference type="Proteomes" id="UP000828390"/>
    </source>
</evidence>